<proteinExistence type="predicted"/>
<evidence type="ECO:0000256" key="1">
    <source>
        <dbReference type="SAM" id="MobiDB-lite"/>
    </source>
</evidence>
<name>A0A927BV14_9BACL</name>
<feature type="region of interest" description="Disordered" evidence="1">
    <location>
        <begin position="499"/>
        <end position="551"/>
    </location>
</feature>
<feature type="compositionally biased region" description="Pro residues" evidence="1">
    <location>
        <begin position="501"/>
        <end position="511"/>
    </location>
</feature>
<feature type="compositionally biased region" description="Polar residues" evidence="1">
    <location>
        <begin position="536"/>
        <end position="550"/>
    </location>
</feature>
<accession>A0A927BV14</accession>
<dbReference type="EMBL" id="JACXIZ010000021">
    <property type="protein sequence ID" value="MBD2846175.1"/>
    <property type="molecule type" value="Genomic_DNA"/>
</dbReference>
<organism evidence="2 3">
    <name type="scientific">Paenibacillus sabuli</name>
    <dbReference type="NCBI Taxonomy" id="2772509"/>
    <lineage>
        <taxon>Bacteria</taxon>
        <taxon>Bacillati</taxon>
        <taxon>Bacillota</taxon>
        <taxon>Bacilli</taxon>
        <taxon>Bacillales</taxon>
        <taxon>Paenibacillaceae</taxon>
        <taxon>Paenibacillus</taxon>
    </lineage>
</organism>
<dbReference type="AlphaFoldDB" id="A0A927BV14"/>
<feature type="compositionally biased region" description="Low complexity" evidence="1">
    <location>
        <begin position="360"/>
        <end position="373"/>
    </location>
</feature>
<protein>
    <recommendedName>
        <fullName evidence="4">Helicase XPB/Ssl2 N-terminal domain-containing protein</fullName>
    </recommendedName>
</protein>
<dbReference type="Proteomes" id="UP000621560">
    <property type="component" value="Unassembled WGS sequence"/>
</dbReference>
<gene>
    <name evidence="2" type="ORF">IDH44_13295</name>
</gene>
<evidence type="ECO:0000313" key="2">
    <source>
        <dbReference type="EMBL" id="MBD2846175.1"/>
    </source>
</evidence>
<reference evidence="2" key="1">
    <citation type="submission" date="2020-09" db="EMBL/GenBank/DDBJ databases">
        <title>A novel bacterium of genus Paenibacillus, isolated from South China Sea.</title>
        <authorList>
            <person name="Huang H."/>
            <person name="Mo K."/>
            <person name="Hu Y."/>
        </authorList>
    </citation>
    <scope>NUCLEOTIDE SEQUENCE</scope>
    <source>
        <strain evidence="2">IB182496</strain>
    </source>
</reference>
<dbReference type="RefSeq" id="WP_190918366.1">
    <property type="nucleotide sequence ID" value="NZ_JACXIZ010000021.1"/>
</dbReference>
<feature type="region of interest" description="Disordered" evidence="1">
    <location>
        <begin position="321"/>
        <end position="373"/>
    </location>
</feature>
<evidence type="ECO:0008006" key="4">
    <source>
        <dbReference type="Google" id="ProtNLM"/>
    </source>
</evidence>
<sequence>MKSADYETLLSAEEAGRLRAEPLWHSGACGRTWPQALTCPCCAAGALPRLSQDAQAALRLMLRRCGARPMTERQLVRLAEEEAGPSGAETLLGLDELRRCGLVFTHRRVWGETLHAIPADAFAPWLLIVCPFETGESGARLPFRPSPTAAHPSLPLGRRMLGMLAELQRAGTACTKRGVLPKRTISRLQQRLETGLPAQWPSLRGWAAGYAHPADYPPLLAMLLDAACQAQIVAPQPGGYAWDEAALRRWLELDAAARERLLLARFLETAAAAAPSLQWIAALLPSLAPGEVCREEELLAWMRRHGLGAQPVHTSLTRGSEWANASGAPAPATKPVSAAKAVKEAMEASHAPAANYARQASDSPSTPDAPASGLARDLHDLLQDLAALGWLELGEAGSEAAMRWLGADTAQATPAPPVRLQPSGELVAFPGTPFPVLWRLEQLAEPRTLDVASVYRLTPRSVREACAGGWTSERMLAALTEVGAGEPPPLVLELLAAESPAPSPPAAPPAPHSRQPPAAHSTDPSNAPPKARQAPPHSTQPSRASHSAAPQTPEPLYLHVDELRRCPLLPPPRADRDARFPGLRDVPPAWLTQLRMYHASTKRELVEQALRWRAPLELRQQGRPLEFVPLRLDDHAGAWVVLGRPRRSPAGAAAGPELRLSPDMWEEMRVALPDNSSG</sequence>
<keyword evidence="3" id="KW-1185">Reference proteome</keyword>
<evidence type="ECO:0000313" key="3">
    <source>
        <dbReference type="Proteomes" id="UP000621560"/>
    </source>
</evidence>
<comment type="caution">
    <text evidence="2">The sequence shown here is derived from an EMBL/GenBank/DDBJ whole genome shotgun (WGS) entry which is preliminary data.</text>
</comment>